<evidence type="ECO:0000256" key="4">
    <source>
        <dbReference type="ARBA" id="ARBA00022801"/>
    </source>
</evidence>
<dbReference type="Gene3D" id="3.50.30.60">
    <property type="entry name" value="LD-carboxypeptidase A C-terminal domain-like"/>
    <property type="match status" value="1"/>
</dbReference>
<protein>
    <submittedName>
        <fullName evidence="9">LD-carboxypeptidase</fullName>
    </submittedName>
</protein>
<dbReference type="Pfam" id="PF17676">
    <property type="entry name" value="Peptidase_S66C"/>
    <property type="match status" value="1"/>
</dbReference>
<dbReference type="RefSeq" id="WP_163065783.1">
    <property type="nucleotide sequence ID" value="NZ_CP048649.1"/>
</dbReference>
<evidence type="ECO:0000259" key="8">
    <source>
        <dbReference type="Pfam" id="PF17676"/>
    </source>
</evidence>
<dbReference type="SUPFAM" id="SSF141986">
    <property type="entry name" value="LD-carboxypeptidase A C-terminal domain-like"/>
    <property type="match status" value="1"/>
</dbReference>
<dbReference type="InterPro" id="IPR027478">
    <property type="entry name" value="LdcA_N"/>
</dbReference>
<keyword evidence="5" id="KW-0720">Serine protease</keyword>
<accession>A0A858BVI8</accession>
<feature type="domain" description="LD-carboxypeptidase C-terminal" evidence="8">
    <location>
        <begin position="179"/>
        <end position="293"/>
    </location>
</feature>
<evidence type="ECO:0000313" key="10">
    <source>
        <dbReference type="Proteomes" id="UP000466848"/>
    </source>
</evidence>
<dbReference type="Gene3D" id="3.40.50.10740">
    <property type="entry name" value="Class I glutamine amidotransferase-like"/>
    <property type="match status" value="1"/>
</dbReference>
<dbReference type="Pfam" id="PF02016">
    <property type="entry name" value="Peptidase_S66"/>
    <property type="match status" value="1"/>
</dbReference>
<evidence type="ECO:0000256" key="6">
    <source>
        <dbReference type="PIRSR" id="PIRSR028757-1"/>
    </source>
</evidence>
<keyword evidence="4" id="KW-0378">Hydrolase</keyword>
<keyword evidence="10" id="KW-1185">Reference proteome</keyword>
<dbReference type="GO" id="GO:0004180">
    <property type="term" value="F:carboxypeptidase activity"/>
    <property type="evidence" value="ECO:0007669"/>
    <property type="project" value="UniProtKB-KW"/>
</dbReference>
<evidence type="ECO:0000256" key="2">
    <source>
        <dbReference type="ARBA" id="ARBA00022645"/>
    </source>
</evidence>
<proteinExistence type="inferred from homology"/>
<name>A0A858BVI8_9FIRM</name>
<dbReference type="KEGG" id="abut:Ami103574_06105"/>
<organism evidence="9 10">
    <name type="scientific">Aminipila butyrica</name>
    <dbReference type="NCBI Taxonomy" id="433296"/>
    <lineage>
        <taxon>Bacteria</taxon>
        <taxon>Bacillati</taxon>
        <taxon>Bacillota</taxon>
        <taxon>Clostridia</taxon>
        <taxon>Peptostreptococcales</taxon>
        <taxon>Anaerovoracaceae</taxon>
        <taxon>Aminipila</taxon>
    </lineage>
</organism>
<evidence type="ECO:0000256" key="1">
    <source>
        <dbReference type="ARBA" id="ARBA00010233"/>
    </source>
</evidence>
<feature type="domain" description="LD-carboxypeptidase N-terminal" evidence="7">
    <location>
        <begin position="13"/>
        <end position="130"/>
    </location>
</feature>
<reference evidence="9 10" key="1">
    <citation type="submission" date="2020-02" db="EMBL/GenBank/DDBJ databases">
        <authorList>
            <person name="Kim Y.B."/>
            <person name="Roh S.W."/>
        </authorList>
    </citation>
    <scope>NUCLEOTIDE SEQUENCE [LARGE SCALE GENOMIC DNA]</scope>
    <source>
        <strain evidence="9 10">DSM 103574</strain>
    </source>
</reference>
<keyword evidence="3" id="KW-0645">Protease</keyword>
<dbReference type="InterPro" id="IPR029062">
    <property type="entry name" value="Class_I_gatase-like"/>
</dbReference>
<feature type="active site" description="Charge relay system" evidence="6">
    <location>
        <position position="278"/>
    </location>
</feature>
<dbReference type="InterPro" id="IPR040921">
    <property type="entry name" value="Peptidase_S66C"/>
</dbReference>
<dbReference type="InterPro" id="IPR003507">
    <property type="entry name" value="S66_fam"/>
</dbReference>
<dbReference type="PANTHER" id="PTHR30237">
    <property type="entry name" value="MURAMOYLTETRAPEPTIDE CARBOXYPEPTIDASE"/>
    <property type="match status" value="1"/>
</dbReference>
<dbReference type="CDD" id="cd07025">
    <property type="entry name" value="Peptidase_S66"/>
    <property type="match status" value="1"/>
</dbReference>
<comment type="similarity">
    <text evidence="1">Belongs to the peptidase S66 family.</text>
</comment>
<sequence length="321" mass="34792">MNYPKPLRTGATVGLICPSSPISPERAAQCRAVMEQLGFRVKMADNLTHNQGGYMAGDGQTRSSWINRMFADPEVEAIFCIRGGYGGIRALENLDLDLIKANPKIFVGYSDVTSFHLLFNQQCGLVTFHGPMVSSNLVDDLDEDSKCSLFQALCTEEAYQFKNPAGCPLQVLQKGRGAGPLVGGNLSLLCASLATPYEVDTRGKIFFIEEVGETVSRMDRLVYQLKNAGKFQDCAGILLGQFTQCPNENMPDYTELQLFQEALEGIAVPVLYNIQSGHGNPNLTLPLGAHCTVDTSSTSICFDVQKTLSCKTTAPSPGALT</sequence>
<feature type="active site" description="Nucleophile" evidence="6">
    <location>
        <position position="110"/>
    </location>
</feature>
<evidence type="ECO:0000313" key="9">
    <source>
        <dbReference type="EMBL" id="QIB68920.1"/>
    </source>
</evidence>
<dbReference type="EMBL" id="CP048649">
    <property type="protein sequence ID" value="QIB68920.1"/>
    <property type="molecule type" value="Genomic_DNA"/>
</dbReference>
<feature type="active site" description="Charge relay system" evidence="6">
    <location>
        <position position="209"/>
    </location>
</feature>
<dbReference type="GO" id="GO:0008236">
    <property type="term" value="F:serine-type peptidase activity"/>
    <property type="evidence" value="ECO:0007669"/>
    <property type="project" value="UniProtKB-KW"/>
</dbReference>
<dbReference type="PIRSF" id="PIRSF028757">
    <property type="entry name" value="LD-carboxypeptidase"/>
    <property type="match status" value="1"/>
</dbReference>
<dbReference type="SUPFAM" id="SSF52317">
    <property type="entry name" value="Class I glutamine amidotransferase-like"/>
    <property type="match status" value="1"/>
</dbReference>
<dbReference type="Proteomes" id="UP000466848">
    <property type="component" value="Chromosome"/>
</dbReference>
<gene>
    <name evidence="9" type="ORF">Ami103574_06105</name>
</gene>
<dbReference type="InterPro" id="IPR027461">
    <property type="entry name" value="Carboxypeptidase_A_C_sf"/>
</dbReference>
<evidence type="ECO:0000256" key="5">
    <source>
        <dbReference type="ARBA" id="ARBA00022825"/>
    </source>
</evidence>
<evidence type="ECO:0000259" key="7">
    <source>
        <dbReference type="Pfam" id="PF02016"/>
    </source>
</evidence>
<dbReference type="PANTHER" id="PTHR30237:SF2">
    <property type="entry name" value="MUREIN TETRAPEPTIDE CARBOXYPEPTIDASE"/>
    <property type="match status" value="1"/>
</dbReference>
<evidence type="ECO:0000256" key="3">
    <source>
        <dbReference type="ARBA" id="ARBA00022670"/>
    </source>
</evidence>
<dbReference type="AlphaFoldDB" id="A0A858BVI8"/>
<dbReference type="InterPro" id="IPR040449">
    <property type="entry name" value="Peptidase_S66_N"/>
</dbReference>
<keyword evidence="2 9" id="KW-0121">Carboxypeptidase</keyword>
<dbReference type="GO" id="GO:0006508">
    <property type="term" value="P:proteolysis"/>
    <property type="evidence" value="ECO:0007669"/>
    <property type="project" value="UniProtKB-KW"/>
</dbReference>